<dbReference type="AlphaFoldDB" id="A0A6N9YKJ8"/>
<keyword evidence="1" id="KW-0732">Signal</keyword>
<dbReference type="Proteomes" id="UP000469185">
    <property type="component" value="Unassembled WGS sequence"/>
</dbReference>
<comment type="caution">
    <text evidence="2">The sequence shown here is derived from an EMBL/GenBank/DDBJ whole genome shotgun (WGS) entry which is preliminary data.</text>
</comment>
<reference evidence="2 3" key="1">
    <citation type="submission" date="2020-02" db="EMBL/GenBank/DDBJ databases">
        <authorList>
            <person name="Li X.-J."/>
            <person name="Feng X.-M."/>
        </authorList>
    </citation>
    <scope>NUCLEOTIDE SEQUENCE [LARGE SCALE GENOMIC DNA]</scope>
    <source>
        <strain evidence="2 3">CGMCC 4.7225</strain>
    </source>
</reference>
<name>A0A6N9YKJ8_9ACTN</name>
<dbReference type="EMBL" id="JAAGOB010000004">
    <property type="protein sequence ID" value="NED95482.1"/>
    <property type="molecule type" value="Genomic_DNA"/>
</dbReference>
<proteinExistence type="predicted"/>
<evidence type="ECO:0000313" key="2">
    <source>
        <dbReference type="EMBL" id="NED95482.1"/>
    </source>
</evidence>
<dbReference type="RefSeq" id="WP_163818254.1">
    <property type="nucleotide sequence ID" value="NZ_JAAGOB010000004.1"/>
</dbReference>
<dbReference type="PROSITE" id="PS51257">
    <property type="entry name" value="PROKAR_LIPOPROTEIN"/>
    <property type="match status" value="1"/>
</dbReference>
<sequence length="297" mass="31567">MSRYAWLFLAPVLAVAACGTEDATVANVTDAPAPDPETIYTGTGTVMETAETGPQLCLGGVAESYPPQCGGPDISNWSWDEVDPDTYESASGSTWGVYVVTGRYDGETFELTEPASSAMYTTPPPVDHQEPDFSSPCEPPAGGWAVVDPEKTNDDALQEALQLAAEQPDYAGAWVDQSINPASEAESDLEAEEAMNDPSLLVLNVQFTGDLERHEAELREVWGGALCVSEAEHTEAELRAIQDELVDIPGFLGAGVDTSGGVVTLQVEIDDGLQQRLDEQYGEGIVRVTAALTPVDP</sequence>
<evidence type="ECO:0000313" key="3">
    <source>
        <dbReference type="Proteomes" id="UP000469185"/>
    </source>
</evidence>
<keyword evidence="3" id="KW-1185">Reference proteome</keyword>
<gene>
    <name evidence="2" type="ORF">G1H11_09165</name>
</gene>
<protein>
    <submittedName>
        <fullName evidence="2">Uncharacterized protein</fullName>
    </submittedName>
</protein>
<accession>A0A6N9YKJ8</accession>
<feature type="chain" id="PRO_5026863323" evidence="1">
    <location>
        <begin position="17"/>
        <end position="297"/>
    </location>
</feature>
<feature type="signal peptide" evidence="1">
    <location>
        <begin position="1"/>
        <end position="16"/>
    </location>
</feature>
<organism evidence="2 3">
    <name type="scientific">Phytoactinopolyspora alkaliphila</name>
    <dbReference type="NCBI Taxonomy" id="1783498"/>
    <lineage>
        <taxon>Bacteria</taxon>
        <taxon>Bacillati</taxon>
        <taxon>Actinomycetota</taxon>
        <taxon>Actinomycetes</taxon>
        <taxon>Jiangellales</taxon>
        <taxon>Jiangellaceae</taxon>
        <taxon>Phytoactinopolyspora</taxon>
    </lineage>
</organism>
<evidence type="ECO:0000256" key="1">
    <source>
        <dbReference type="SAM" id="SignalP"/>
    </source>
</evidence>